<feature type="domain" description="Competence protein CoiA C-terminal" evidence="3">
    <location>
        <begin position="240"/>
        <end position="375"/>
    </location>
</feature>
<dbReference type="Pfam" id="PF25164">
    <property type="entry name" value="CoiA_N"/>
    <property type="match status" value="1"/>
</dbReference>
<keyword evidence="5" id="KW-1185">Reference proteome</keyword>
<dbReference type="PIRSF" id="PIRSF007487">
    <property type="entry name" value="Competence-induced_CoiA_bac"/>
    <property type="match status" value="1"/>
</dbReference>
<dbReference type="Proteomes" id="UP001357223">
    <property type="component" value="Chromosome"/>
</dbReference>
<dbReference type="Pfam" id="PF25166">
    <property type="entry name" value="CoiA_C"/>
    <property type="match status" value="1"/>
</dbReference>
<evidence type="ECO:0000259" key="3">
    <source>
        <dbReference type="Pfam" id="PF25166"/>
    </source>
</evidence>
<dbReference type="InterPro" id="IPR021176">
    <property type="entry name" value="Competence-induced_CoiA"/>
</dbReference>
<evidence type="ECO:0000259" key="2">
    <source>
        <dbReference type="Pfam" id="PF25164"/>
    </source>
</evidence>
<dbReference type="RefSeq" id="WP_338449034.1">
    <property type="nucleotide sequence ID" value="NZ_CP137640.1"/>
</dbReference>
<dbReference type="InterPro" id="IPR057253">
    <property type="entry name" value="CoiA-like_N"/>
</dbReference>
<dbReference type="InterPro" id="IPR010330">
    <property type="entry name" value="CoiA_nuc"/>
</dbReference>
<feature type="domain" description="Competence protein CoiA-like N-terminal" evidence="2">
    <location>
        <begin position="18"/>
        <end position="61"/>
    </location>
</feature>
<gene>
    <name evidence="4" type="ORF">R4Z09_22895</name>
</gene>
<evidence type="ECO:0000259" key="1">
    <source>
        <dbReference type="Pfam" id="PF06054"/>
    </source>
</evidence>
<feature type="domain" description="Competence protein CoiA nuclease-like" evidence="1">
    <location>
        <begin position="68"/>
        <end position="223"/>
    </location>
</feature>
<evidence type="ECO:0000313" key="4">
    <source>
        <dbReference type="EMBL" id="WVX80104.1"/>
    </source>
</evidence>
<dbReference type="Pfam" id="PF06054">
    <property type="entry name" value="CoiA_nuc"/>
    <property type="match status" value="1"/>
</dbReference>
<proteinExistence type="predicted"/>
<organism evidence="4 5">
    <name type="scientific">Niallia oryzisoli</name>
    <dbReference type="NCBI Taxonomy" id="1737571"/>
    <lineage>
        <taxon>Bacteria</taxon>
        <taxon>Bacillati</taxon>
        <taxon>Bacillota</taxon>
        <taxon>Bacilli</taxon>
        <taxon>Bacillales</taxon>
        <taxon>Bacillaceae</taxon>
        <taxon>Niallia</taxon>
    </lineage>
</organism>
<name>A0ABZ2CG52_9BACI</name>
<reference evidence="4 5" key="1">
    <citation type="submission" date="2023-10" db="EMBL/GenBank/DDBJ databases">
        <title>Niallia locisalis sp.nov. isolated from a salt pond sample.</title>
        <authorList>
            <person name="Li X.-J."/>
            <person name="Dong L."/>
        </authorList>
    </citation>
    <scope>NUCLEOTIDE SEQUENCE [LARGE SCALE GENOMIC DNA]</scope>
    <source>
        <strain evidence="4 5">DSM 29761</strain>
    </source>
</reference>
<accession>A0ABZ2CG52</accession>
<dbReference type="InterPro" id="IPR057252">
    <property type="entry name" value="CoiA_C"/>
</dbReference>
<evidence type="ECO:0000313" key="5">
    <source>
        <dbReference type="Proteomes" id="UP001357223"/>
    </source>
</evidence>
<dbReference type="EMBL" id="CP137640">
    <property type="protein sequence ID" value="WVX80104.1"/>
    <property type="molecule type" value="Genomic_DNA"/>
</dbReference>
<protein>
    <submittedName>
        <fullName evidence="4">Competence protein CoiA family protein</fullName>
    </submittedName>
</protein>
<sequence length="396" mass="46621">MLTAIRRDGTLVKLLPRRSKEALKKEKEKEEFFCPECKEKVIMKIGTKKMEHFAHQKGSQCVESYERETDYHINGKIQLYDWLEIQQFKPRLEPYFPSIRQRPDISVSCFERNYALEFQCSVIPPELMVKRTNQYQSEKIIPIWILGGKNIKRKGKGKVSLSSFDYLFLTKSPSNLWYLPAYCPTSKIFILLTSITPVTSKNALSEISIFSHPSFLFHQLIAPVKKKITCNLHDWKHEIQIQKSSLLLQGYHSNQFIKELYLRSMNILLLPAIIGLPVPNSPMIETPPLIWQAYLFIDHLHQTKKNVITFDEVYRSFMKRIQKQQIKLRTLPLVSDYDPSKPLIEYLQLLSRLKVLETVNDTVYKLNQEVKIPEHCTMQQQQEDSFYQKFAQVIFR</sequence>